<evidence type="ECO:0000313" key="4">
    <source>
        <dbReference type="Proteomes" id="UP001140562"/>
    </source>
</evidence>
<gene>
    <name evidence="3" type="ORF">N0V87_004292</name>
</gene>
<name>A0A9W8X0S3_9PLEO</name>
<feature type="compositionally biased region" description="Polar residues" evidence="1">
    <location>
        <begin position="180"/>
        <end position="190"/>
    </location>
</feature>
<dbReference type="Pfam" id="PF13921">
    <property type="entry name" value="Myb_DNA-bind_6"/>
    <property type="match status" value="1"/>
</dbReference>
<evidence type="ECO:0000313" key="3">
    <source>
        <dbReference type="EMBL" id="KAJ4337945.1"/>
    </source>
</evidence>
<comment type="caution">
    <text evidence="3">The sequence shown here is derived from an EMBL/GenBank/DDBJ whole genome shotgun (WGS) entry which is preliminary data.</text>
</comment>
<sequence length="315" mass="35225">MPTDDKTKPFARWKEEQILDELVKAGLPVSEVASASSVNCDERIVQQYIADNHLEPMVWPTYNDNMIKNQWEDKSTKEISHSLLAPARSEIAVCIRAHQLALRHTGSQRYHSKVDGYTYMTGKHGEWTSTGDSYVRAGAAAGLSNDGIVSQFFPNTRTVDVVKTRRKILAKNPLPAPDNPNASTSTTQTQMPSILQTDQIAQPSLSAIEVYEQMMILHTNLSADDRDSVLELIRSLDWPVSTQEDGTDETEQLSGPPFAWTCVDDQLLVALHAQYGLTWKEIADAFFVDRFEKELEMQYEMLTQGGDAGNSVETD</sequence>
<protein>
    <recommendedName>
        <fullName evidence="2">Myb-like domain-containing protein</fullName>
    </recommendedName>
</protein>
<organism evidence="3 4">
    <name type="scientific">Didymella glomerata</name>
    <dbReference type="NCBI Taxonomy" id="749621"/>
    <lineage>
        <taxon>Eukaryota</taxon>
        <taxon>Fungi</taxon>
        <taxon>Dikarya</taxon>
        <taxon>Ascomycota</taxon>
        <taxon>Pezizomycotina</taxon>
        <taxon>Dothideomycetes</taxon>
        <taxon>Pleosporomycetidae</taxon>
        <taxon>Pleosporales</taxon>
        <taxon>Pleosporineae</taxon>
        <taxon>Didymellaceae</taxon>
        <taxon>Didymella</taxon>
    </lineage>
</organism>
<evidence type="ECO:0000256" key="1">
    <source>
        <dbReference type="SAM" id="MobiDB-lite"/>
    </source>
</evidence>
<evidence type="ECO:0000259" key="2">
    <source>
        <dbReference type="PROSITE" id="PS50090"/>
    </source>
</evidence>
<dbReference type="InterPro" id="IPR001005">
    <property type="entry name" value="SANT/Myb"/>
</dbReference>
<dbReference type="Proteomes" id="UP001140562">
    <property type="component" value="Unassembled WGS sequence"/>
</dbReference>
<dbReference type="EMBL" id="JAPEUV010000034">
    <property type="protein sequence ID" value="KAJ4337945.1"/>
    <property type="molecule type" value="Genomic_DNA"/>
</dbReference>
<keyword evidence="4" id="KW-1185">Reference proteome</keyword>
<reference evidence="3" key="1">
    <citation type="submission" date="2022-10" db="EMBL/GenBank/DDBJ databases">
        <title>Tapping the CABI collections for fungal endophytes: first genome assemblies for Collariella, Neodidymelliopsis, Ascochyta clinopodiicola, Didymella pomorum, Didymosphaeria variabile, Neocosmospora piperis and Neocucurbitaria cava.</title>
        <authorList>
            <person name="Hill R."/>
        </authorList>
    </citation>
    <scope>NUCLEOTIDE SEQUENCE</scope>
    <source>
        <strain evidence="3">IMI 360193</strain>
    </source>
</reference>
<dbReference type="PROSITE" id="PS50090">
    <property type="entry name" value="MYB_LIKE"/>
    <property type="match status" value="1"/>
</dbReference>
<dbReference type="AlphaFoldDB" id="A0A9W8X0S3"/>
<dbReference type="CDD" id="cd00167">
    <property type="entry name" value="SANT"/>
    <property type="match status" value="1"/>
</dbReference>
<feature type="region of interest" description="Disordered" evidence="1">
    <location>
        <begin position="170"/>
        <end position="190"/>
    </location>
</feature>
<accession>A0A9W8X0S3</accession>
<proteinExistence type="predicted"/>
<dbReference type="InterPro" id="IPR009057">
    <property type="entry name" value="Homeodomain-like_sf"/>
</dbReference>
<dbReference type="SUPFAM" id="SSF46689">
    <property type="entry name" value="Homeodomain-like"/>
    <property type="match status" value="1"/>
</dbReference>
<dbReference type="OrthoDB" id="3781779at2759"/>
<feature type="domain" description="Myb-like" evidence="2">
    <location>
        <begin position="260"/>
        <end position="303"/>
    </location>
</feature>